<keyword evidence="3" id="KW-1185">Reference proteome</keyword>
<dbReference type="Proteomes" id="UP000270296">
    <property type="component" value="Unassembled WGS sequence"/>
</dbReference>
<reference evidence="4" key="1">
    <citation type="submission" date="2016-06" db="UniProtKB">
        <authorList>
            <consortium name="WormBaseParasite"/>
        </authorList>
    </citation>
    <scope>IDENTIFICATION</scope>
</reference>
<dbReference type="AlphaFoldDB" id="A0A183IVC3"/>
<feature type="compositionally biased region" description="Basic and acidic residues" evidence="1">
    <location>
        <begin position="193"/>
        <end position="206"/>
    </location>
</feature>
<reference evidence="2 3" key="2">
    <citation type="submission" date="2018-11" db="EMBL/GenBank/DDBJ databases">
        <authorList>
            <consortium name="Pathogen Informatics"/>
        </authorList>
    </citation>
    <scope>NUCLEOTIDE SEQUENCE [LARGE SCALE GENOMIC DNA]</scope>
</reference>
<feature type="region of interest" description="Disordered" evidence="1">
    <location>
        <begin position="175"/>
        <end position="216"/>
    </location>
</feature>
<organism evidence="4">
    <name type="scientific">Soboliphyme baturini</name>
    <dbReference type="NCBI Taxonomy" id="241478"/>
    <lineage>
        <taxon>Eukaryota</taxon>
        <taxon>Metazoa</taxon>
        <taxon>Ecdysozoa</taxon>
        <taxon>Nematoda</taxon>
        <taxon>Enoplea</taxon>
        <taxon>Dorylaimia</taxon>
        <taxon>Dioctophymatida</taxon>
        <taxon>Dioctophymatoidea</taxon>
        <taxon>Soboliphymatidae</taxon>
        <taxon>Soboliphyme</taxon>
    </lineage>
</organism>
<dbReference type="OrthoDB" id="125347at2759"/>
<evidence type="ECO:0000256" key="1">
    <source>
        <dbReference type="SAM" id="MobiDB-lite"/>
    </source>
</evidence>
<proteinExistence type="predicted"/>
<evidence type="ECO:0000313" key="3">
    <source>
        <dbReference type="Proteomes" id="UP000270296"/>
    </source>
</evidence>
<sequence>MAYWRDYIIASRLLNIQKAIGIMSETLNAKCKILWPEVVHDYKGFSPGEVHHSAVNEAVKLAKLPGGDGFDDINPEDINDLINAHSQPLTDEDLMGMTKSASEEEEQGIEEEDEVGLTLDRLTTMIRMAREPQRVAQGWDSQILHSLQFSNIFEGGMSVYKNLLVRKKQRQQQLPMTMLLTRKKTPVTPASLEKTEARDESEKTAPPDEVAPSEQL</sequence>
<dbReference type="EMBL" id="UZAM01010745">
    <property type="protein sequence ID" value="VDP13554.1"/>
    <property type="molecule type" value="Genomic_DNA"/>
</dbReference>
<dbReference type="WBParaSite" id="SBAD_0000785901-mRNA-1">
    <property type="protein sequence ID" value="SBAD_0000785901-mRNA-1"/>
    <property type="gene ID" value="SBAD_0000785901"/>
</dbReference>
<name>A0A183IVC3_9BILA</name>
<accession>A0A183IVC3</accession>
<evidence type="ECO:0000313" key="4">
    <source>
        <dbReference type="WBParaSite" id="SBAD_0000785901-mRNA-1"/>
    </source>
</evidence>
<gene>
    <name evidence="2" type="ORF">SBAD_LOCUS7570</name>
</gene>
<evidence type="ECO:0000313" key="2">
    <source>
        <dbReference type="EMBL" id="VDP13554.1"/>
    </source>
</evidence>
<protein>
    <submittedName>
        <fullName evidence="4">Pecanex-like protein</fullName>
    </submittedName>
</protein>